<protein>
    <submittedName>
        <fullName evidence="3">Uncharacterized protein</fullName>
    </submittedName>
</protein>
<dbReference type="Proteomes" id="UP000565441">
    <property type="component" value="Unassembled WGS sequence"/>
</dbReference>
<evidence type="ECO:0000256" key="2">
    <source>
        <dbReference type="SAM" id="SignalP"/>
    </source>
</evidence>
<gene>
    <name evidence="3" type="ORF">D9615_008064</name>
</gene>
<reference evidence="3 4" key="1">
    <citation type="journal article" date="2020" name="ISME J.">
        <title>Uncovering the hidden diversity of litter-decomposition mechanisms in mushroom-forming fungi.</title>
        <authorList>
            <person name="Floudas D."/>
            <person name="Bentzer J."/>
            <person name="Ahren D."/>
            <person name="Johansson T."/>
            <person name="Persson P."/>
            <person name="Tunlid A."/>
        </authorList>
    </citation>
    <scope>NUCLEOTIDE SEQUENCE [LARGE SCALE GENOMIC DNA]</scope>
    <source>
        <strain evidence="3 4">CBS 661.87</strain>
    </source>
</reference>
<name>A0A8H5LWH8_9AGAR</name>
<feature type="signal peptide" evidence="2">
    <location>
        <begin position="1"/>
        <end position="16"/>
    </location>
</feature>
<accession>A0A8H5LWH8</accession>
<feature type="region of interest" description="Disordered" evidence="1">
    <location>
        <begin position="114"/>
        <end position="200"/>
    </location>
</feature>
<dbReference type="OrthoDB" id="3030369at2759"/>
<dbReference type="AlphaFoldDB" id="A0A8H5LWH8"/>
<evidence type="ECO:0000256" key="1">
    <source>
        <dbReference type="SAM" id="MobiDB-lite"/>
    </source>
</evidence>
<feature type="compositionally biased region" description="Low complexity" evidence="1">
    <location>
        <begin position="120"/>
        <end position="157"/>
    </location>
</feature>
<dbReference type="EMBL" id="JAACJP010000044">
    <property type="protein sequence ID" value="KAF5371964.1"/>
    <property type="molecule type" value="Genomic_DNA"/>
</dbReference>
<evidence type="ECO:0000313" key="4">
    <source>
        <dbReference type="Proteomes" id="UP000565441"/>
    </source>
</evidence>
<sequence length="223" mass="23078">MLGPLIVLTGIAYAAARSLSAILEISQISPALDGLSVRQSLPNVPQQCKADCDPVNTIIANQCAPKECCTATFETQYYNCLLCVGNSLNITDYTAPQDTLDLFQQQCARNGLPIPTLTLPGQGASSGASAPPNPAPTSTRPGPTPTSRSGTSSTTPLPTLPVPSPPISQQTITALSTSDQATGAPADPTNGPPNDNNSGSREYGVSCFTVGFVSFILAAWQLQ</sequence>
<feature type="chain" id="PRO_5034214158" evidence="2">
    <location>
        <begin position="17"/>
        <end position="223"/>
    </location>
</feature>
<proteinExistence type="predicted"/>
<keyword evidence="4" id="KW-1185">Reference proteome</keyword>
<keyword evidence="2" id="KW-0732">Signal</keyword>
<comment type="caution">
    <text evidence="3">The sequence shown here is derived from an EMBL/GenBank/DDBJ whole genome shotgun (WGS) entry which is preliminary data.</text>
</comment>
<evidence type="ECO:0000313" key="3">
    <source>
        <dbReference type="EMBL" id="KAF5371964.1"/>
    </source>
</evidence>
<organism evidence="3 4">
    <name type="scientific">Tricholomella constricta</name>
    <dbReference type="NCBI Taxonomy" id="117010"/>
    <lineage>
        <taxon>Eukaryota</taxon>
        <taxon>Fungi</taxon>
        <taxon>Dikarya</taxon>
        <taxon>Basidiomycota</taxon>
        <taxon>Agaricomycotina</taxon>
        <taxon>Agaricomycetes</taxon>
        <taxon>Agaricomycetidae</taxon>
        <taxon>Agaricales</taxon>
        <taxon>Tricholomatineae</taxon>
        <taxon>Lyophyllaceae</taxon>
        <taxon>Tricholomella</taxon>
    </lineage>
</organism>
<feature type="compositionally biased region" description="Polar residues" evidence="1">
    <location>
        <begin position="167"/>
        <end position="181"/>
    </location>
</feature>